<dbReference type="EMBL" id="JANPWB010000011">
    <property type="protein sequence ID" value="KAJ1127051.1"/>
    <property type="molecule type" value="Genomic_DNA"/>
</dbReference>
<evidence type="ECO:0000313" key="2">
    <source>
        <dbReference type="EMBL" id="KAJ1127051.1"/>
    </source>
</evidence>
<sequence>MELINDYITKVELQKLCKERGLNVGKNVSKVDLQIALQTYEEVKWLQGVAEEDDREGGLGHDEEENPDPEENPEQQEKPYYPQRRIRMPRMWQGAACHPESCLKWSWRTGGERKFKLELAMLKLEKEKAKAERSLAESKLNVEKEKSERPLAGIG</sequence>
<gene>
    <name evidence="2" type="ORF">NDU88_005457</name>
</gene>
<protein>
    <submittedName>
        <fullName evidence="2">Uncharacterized protein</fullName>
    </submittedName>
</protein>
<feature type="region of interest" description="Disordered" evidence="1">
    <location>
        <begin position="51"/>
        <end position="82"/>
    </location>
</feature>
<name>A0AAV7PFS7_PLEWA</name>
<evidence type="ECO:0000256" key="1">
    <source>
        <dbReference type="SAM" id="MobiDB-lite"/>
    </source>
</evidence>
<feature type="region of interest" description="Disordered" evidence="1">
    <location>
        <begin position="132"/>
        <end position="155"/>
    </location>
</feature>
<feature type="compositionally biased region" description="Basic and acidic residues" evidence="1">
    <location>
        <begin position="132"/>
        <end position="149"/>
    </location>
</feature>
<proteinExistence type="predicted"/>
<evidence type="ECO:0000313" key="3">
    <source>
        <dbReference type="Proteomes" id="UP001066276"/>
    </source>
</evidence>
<keyword evidence="3" id="KW-1185">Reference proteome</keyword>
<comment type="caution">
    <text evidence="2">The sequence shown here is derived from an EMBL/GenBank/DDBJ whole genome shotgun (WGS) entry which is preliminary data.</text>
</comment>
<dbReference type="Proteomes" id="UP001066276">
    <property type="component" value="Chromosome 7"/>
</dbReference>
<feature type="compositionally biased region" description="Acidic residues" evidence="1">
    <location>
        <begin position="62"/>
        <end position="74"/>
    </location>
</feature>
<reference evidence="2" key="1">
    <citation type="journal article" date="2022" name="bioRxiv">
        <title>Sequencing and chromosome-scale assembly of the giantPleurodeles waltlgenome.</title>
        <authorList>
            <person name="Brown T."/>
            <person name="Elewa A."/>
            <person name="Iarovenko S."/>
            <person name="Subramanian E."/>
            <person name="Araus A.J."/>
            <person name="Petzold A."/>
            <person name="Susuki M."/>
            <person name="Suzuki K.-i.T."/>
            <person name="Hayashi T."/>
            <person name="Toyoda A."/>
            <person name="Oliveira C."/>
            <person name="Osipova E."/>
            <person name="Leigh N.D."/>
            <person name="Simon A."/>
            <person name="Yun M.H."/>
        </authorList>
    </citation>
    <scope>NUCLEOTIDE SEQUENCE</scope>
    <source>
        <strain evidence="2">20211129_DDA</strain>
        <tissue evidence="2">Liver</tissue>
    </source>
</reference>
<accession>A0AAV7PFS7</accession>
<dbReference type="AlphaFoldDB" id="A0AAV7PFS7"/>
<organism evidence="2 3">
    <name type="scientific">Pleurodeles waltl</name>
    <name type="common">Iberian ribbed newt</name>
    <dbReference type="NCBI Taxonomy" id="8319"/>
    <lineage>
        <taxon>Eukaryota</taxon>
        <taxon>Metazoa</taxon>
        <taxon>Chordata</taxon>
        <taxon>Craniata</taxon>
        <taxon>Vertebrata</taxon>
        <taxon>Euteleostomi</taxon>
        <taxon>Amphibia</taxon>
        <taxon>Batrachia</taxon>
        <taxon>Caudata</taxon>
        <taxon>Salamandroidea</taxon>
        <taxon>Salamandridae</taxon>
        <taxon>Pleurodelinae</taxon>
        <taxon>Pleurodeles</taxon>
    </lineage>
</organism>